<dbReference type="InterPro" id="IPR011098">
    <property type="entry name" value="G5_dom"/>
</dbReference>
<evidence type="ECO:0000256" key="1">
    <source>
        <dbReference type="ARBA" id="ARBA00022729"/>
    </source>
</evidence>
<keyword evidence="5" id="KW-1185">Reference proteome</keyword>
<keyword evidence="1" id="KW-0732">Signal</keyword>
<dbReference type="Pfam" id="PF12229">
    <property type="entry name" value="PG_binding_4"/>
    <property type="match status" value="1"/>
</dbReference>
<name>A0A2K2F8E7_9CLOT</name>
<dbReference type="InterPro" id="IPR022029">
    <property type="entry name" value="YoaR-like_PG-bd"/>
</dbReference>
<dbReference type="Pfam" id="PF07501">
    <property type="entry name" value="G5"/>
    <property type="match status" value="1"/>
</dbReference>
<sequence>MIELGNLKNLFLFLAFQTTLAIFFGLMAIFLLYENKIPSNTYVGSINISSLSREEAAKKVSQYYEGILHGGSITIKLDGKREFKIDYGEIDASINGMETACNAFGKDFVHRVLGVINGCFFYGTRNQIGPVINYNEGKLRVKVSEIAKAVNTEPVNAAVYIKDGKVVKKDGSSGITLDVDNAINKLKAQMGNLPDSLIEFNVSDNYEVKVVHPQYTSGFFEDADLIISQCSTDISSQSYINSAVLAAKAINGVVVEACGAEDDTFSFNRCLNQMGSPAKEDDEGYNIVASTLYKAVLMAGIDHSGIVRTPHGEVVDYMEPGLDARILEGEMDLRFKNSLKSKLFIFAEVADNRITVSIVGNDEIGDDRDYRIETEVIQRFSPAVVNVESRQLQQGEKRVVFPGREGLKVNVYRVMQKDGKEVGREFLYNDKYDAIDKVVEIGPDTKWEEDTGLK</sequence>
<dbReference type="InterPro" id="IPR052913">
    <property type="entry name" value="Glycopeptide_resist_protein"/>
</dbReference>
<dbReference type="PROSITE" id="PS51109">
    <property type="entry name" value="G5"/>
    <property type="match status" value="1"/>
</dbReference>
<feature type="transmembrane region" description="Helical" evidence="2">
    <location>
        <begin position="12"/>
        <end position="33"/>
    </location>
</feature>
<dbReference type="PANTHER" id="PTHR35788">
    <property type="entry name" value="EXPORTED PROTEIN-RELATED"/>
    <property type="match status" value="1"/>
</dbReference>
<dbReference type="InterPro" id="IPR007391">
    <property type="entry name" value="Vancomycin_resist_VanW"/>
</dbReference>
<protein>
    <recommendedName>
        <fullName evidence="3">G5 domain-containing protein</fullName>
    </recommendedName>
</protein>
<dbReference type="PANTHER" id="PTHR35788:SF1">
    <property type="entry name" value="EXPORTED PROTEIN"/>
    <property type="match status" value="1"/>
</dbReference>
<keyword evidence="2" id="KW-0472">Membrane</keyword>
<organism evidence="4 5">
    <name type="scientific">Clostridium thermosuccinogenes</name>
    <dbReference type="NCBI Taxonomy" id="84032"/>
    <lineage>
        <taxon>Bacteria</taxon>
        <taxon>Bacillati</taxon>
        <taxon>Bacillota</taxon>
        <taxon>Clostridia</taxon>
        <taxon>Eubacteriales</taxon>
        <taxon>Clostridiaceae</taxon>
        <taxon>Clostridium</taxon>
    </lineage>
</organism>
<proteinExistence type="predicted"/>
<comment type="caution">
    <text evidence="4">The sequence shown here is derived from an EMBL/GenBank/DDBJ whole genome shotgun (WGS) entry which is preliminary data.</text>
</comment>
<dbReference type="RefSeq" id="WP_103082823.1">
    <property type="nucleotide sequence ID" value="NZ_NIOJ01000059.1"/>
</dbReference>
<reference evidence="4 5" key="1">
    <citation type="submission" date="2017-06" db="EMBL/GenBank/DDBJ databases">
        <title>Investigating the central metabolism of Clostridium thermosuccinogenes.</title>
        <authorList>
            <person name="Koendjbiharie J.G."/>
            <person name="van Kranenburg R."/>
        </authorList>
    </citation>
    <scope>NUCLEOTIDE SEQUENCE [LARGE SCALE GENOMIC DNA]</scope>
    <source>
        <strain evidence="4 5">DSM 5806</strain>
    </source>
</reference>
<evidence type="ECO:0000256" key="2">
    <source>
        <dbReference type="SAM" id="Phobius"/>
    </source>
</evidence>
<dbReference type="OrthoDB" id="9797191at2"/>
<dbReference type="Gene3D" id="2.20.230.10">
    <property type="entry name" value="Resuscitation-promoting factor rpfb"/>
    <property type="match status" value="1"/>
</dbReference>
<dbReference type="Proteomes" id="UP000236151">
    <property type="component" value="Unassembled WGS sequence"/>
</dbReference>
<dbReference type="KEGG" id="cthd:CDO33_15445"/>
<keyword evidence="2" id="KW-1133">Transmembrane helix</keyword>
<dbReference type="AlphaFoldDB" id="A0A2K2F8E7"/>
<dbReference type="Pfam" id="PF04294">
    <property type="entry name" value="VanW"/>
    <property type="match status" value="1"/>
</dbReference>
<keyword evidence="2" id="KW-0812">Transmembrane</keyword>
<dbReference type="EMBL" id="NIOJ01000059">
    <property type="protein sequence ID" value="PNT95776.1"/>
    <property type="molecule type" value="Genomic_DNA"/>
</dbReference>
<gene>
    <name evidence="4" type="ORF">CDQ84_16405</name>
</gene>
<dbReference type="SMART" id="SM01208">
    <property type="entry name" value="G5"/>
    <property type="match status" value="1"/>
</dbReference>
<accession>A0A2K2F8E7</accession>
<evidence type="ECO:0000259" key="3">
    <source>
        <dbReference type="PROSITE" id="PS51109"/>
    </source>
</evidence>
<evidence type="ECO:0000313" key="5">
    <source>
        <dbReference type="Proteomes" id="UP000236151"/>
    </source>
</evidence>
<evidence type="ECO:0000313" key="4">
    <source>
        <dbReference type="EMBL" id="PNT95776.1"/>
    </source>
</evidence>
<feature type="domain" description="G5" evidence="3">
    <location>
        <begin position="366"/>
        <end position="445"/>
    </location>
</feature>